<dbReference type="GeneID" id="19239036"/>
<dbReference type="EMBL" id="KE721457">
    <property type="protein sequence ID" value="ERF69297.1"/>
    <property type="molecule type" value="Genomic_DNA"/>
</dbReference>
<protein>
    <submittedName>
        <fullName evidence="2">Uncharacterized protein</fullName>
    </submittedName>
</protein>
<accession>U1FWR0</accession>
<feature type="region of interest" description="Disordered" evidence="1">
    <location>
        <begin position="38"/>
        <end position="99"/>
    </location>
</feature>
<dbReference type="AlphaFoldDB" id="U1FWR0"/>
<dbReference type="HOGENOM" id="CLU_2320359_0_0_1"/>
<evidence type="ECO:0000313" key="3">
    <source>
        <dbReference type="Proteomes" id="UP000019373"/>
    </source>
</evidence>
<proteinExistence type="predicted"/>
<dbReference type="RefSeq" id="XP_007805055.1">
    <property type="nucleotide sequence ID" value="XM_007806864.1"/>
</dbReference>
<feature type="compositionally biased region" description="Basic and acidic residues" evidence="1">
    <location>
        <begin position="76"/>
        <end position="86"/>
    </location>
</feature>
<evidence type="ECO:0000256" key="1">
    <source>
        <dbReference type="SAM" id="MobiDB-lite"/>
    </source>
</evidence>
<reference evidence="3" key="1">
    <citation type="journal article" date="2014" name="BMC Genomics">
        <title>Genome characteristics reveal the impact of lichenization on lichen-forming fungus Endocarpon pusillum Hedwig (Verrucariales, Ascomycota).</title>
        <authorList>
            <person name="Wang Y.-Y."/>
            <person name="Liu B."/>
            <person name="Zhang X.-Y."/>
            <person name="Zhou Q.-M."/>
            <person name="Zhang T."/>
            <person name="Li H."/>
            <person name="Yu Y.-F."/>
            <person name="Zhang X.-L."/>
            <person name="Hao X.-Y."/>
            <person name="Wang M."/>
            <person name="Wang L."/>
            <person name="Wei J.-C."/>
        </authorList>
    </citation>
    <scope>NUCLEOTIDE SEQUENCE [LARGE SCALE GENOMIC DNA]</scope>
    <source>
        <strain evidence="3">Z07020 / HMAS-L-300199</strain>
    </source>
</reference>
<feature type="compositionally biased region" description="Basic and acidic residues" evidence="1">
    <location>
        <begin position="51"/>
        <end position="66"/>
    </location>
</feature>
<dbReference type="Proteomes" id="UP000019373">
    <property type="component" value="Unassembled WGS sequence"/>
</dbReference>
<name>U1FWR0_ENDPU</name>
<sequence length="99" mass="10782">MKPATKRLLVTVAVVFGGSQLVAIQVLHPDHDRIAETRRRLGIQERGAQQSRDESRRRVWRHERLQQDLGGSAARPDWDTTSRTEKGGGGGGGGGGEKA</sequence>
<feature type="compositionally biased region" description="Gly residues" evidence="1">
    <location>
        <begin position="87"/>
        <end position="99"/>
    </location>
</feature>
<keyword evidence="3" id="KW-1185">Reference proteome</keyword>
<organism evidence="2 3">
    <name type="scientific">Endocarpon pusillum (strain Z07020 / HMAS-L-300199)</name>
    <name type="common">Lichen-forming fungus</name>
    <dbReference type="NCBI Taxonomy" id="1263415"/>
    <lineage>
        <taxon>Eukaryota</taxon>
        <taxon>Fungi</taxon>
        <taxon>Dikarya</taxon>
        <taxon>Ascomycota</taxon>
        <taxon>Pezizomycotina</taxon>
        <taxon>Eurotiomycetes</taxon>
        <taxon>Chaetothyriomycetidae</taxon>
        <taxon>Verrucariales</taxon>
        <taxon>Verrucariaceae</taxon>
        <taxon>Endocarpon</taxon>
    </lineage>
</organism>
<evidence type="ECO:0000313" key="2">
    <source>
        <dbReference type="EMBL" id="ERF69297.1"/>
    </source>
</evidence>
<gene>
    <name evidence="2" type="ORF">EPUS_04001</name>
</gene>